<evidence type="ECO:0000313" key="2">
    <source>
        <dbReference type="Proteomes" id="UP000223606"/>
    </source>
</evidence>
<dbReference type="InterPro" id="IPR010848">
    <property type="entry name" value="DUF1465"/>
</dbReference>
<dbReference type="OrthoDB" id="9799531at2"/>
<sequence>MTDRTKDVDWREPEAIPFAQRFAGSQTFRDLFREGMSLVEETAAYLDGIGREQSRELGRSASLVYATESMRLTTRLMQMASWLLLQRAVNEGEISQAQAGEEKAKVRLDSGIMAERHADWSELPVELRDLIARSFRLLERVRYLDDAIYSPVAQPGSNPVSRQLEQLSNAFGSAFDKH</sequence>
<organism evidence="1 2">
    <name type="scientific">Hartmannibacter diazotrophicus</name>
    <dbReference type="NCBI Taxonomy" id="1482074"/>
    <lineage>
        <taxon>Bacteria</taxon>
        <taxon>Pseudomonadati</taxon>
        <taxon>Pseudomonadota</taxon>
        <taxon>Alphaproteobacteria</taxon>
        <taxon>Hyphomicrobiales</taxon>
        <taxon>Pleomorphomonadaceae</taxon>
        <taxon>Hartmannibacter</taxon>
    </lineage>
</organism>
<dbReference type="KEGG" id="hdi:HDIA_3659"/>
<dbReference type="InterPro" id="IPR038301">
    <property type="entry name" value="AraC-like_sf"/>
</dbReference>
<dbReference type="Gene3D" id="1.10.8.930">
    <property type="entry name" value="Protein of unknown function DUF1465"/>
    <property type="match status" value="1"/>
</dbReference>
<proteinExistence type="predicted"/>
<gene>
    <name evidence="1" type="ORF">HDIA_3659</name>
</gene>
<accession>A0A2C9DAL0</accession>
<protein>
    <recommendedName>
        <fullName evidence="3">Regulator of CtrA degradation</fullName>
    </recommendedName>
</protein>
<dbReference type="RefSeq" id="WP_099557490.1">
    <property type="nucleotide sequence ID" value="NZ_LT960614.1"/>
</dbReference>
<keyword evidence="2" id="KW-1185">Reference proteome</keyword>
<name>A0A2C9DAL0_9HYPH</name>
<dbReference type="Pfam" id="PF07323">
    <property type="entry name" value="DUF1465"/>
    <property type="match status" value="1"/>
</dbReference>
<evidence type="ECO:0008006" key="3">
    <source>
        <dbReference type="Google" id="ProtNLM"/>
    </source>
</evidence>
<dbReference type="EMBL" id="LT960614">
    <property type="protein sequence ID" value="SON57200.1"/>
    <property type="molecule type" value="Genomic_DNA"/>
</dbReference>
<reference evidence="2" key="1">
    <citation type="submission" date="2017-09" db="EMBL/GenBank/DDBJ databases">
        <title>Genome sequence of Nannocystis excedens DSM 71.</title>
        <authorList>
            <person name="Blom J."/>
        </authorList>
    </citation>
    <scope>NUCLEOTIDE SEQUENCE [LARGE SCALE GENOMIC DNA]</scope>
    <source>
        <strain evidence="2">type strain: E19</strain>
    </source>
</reference>
<evidence type="ECO:0000313" key="1">
    <source>
        <dbReference type="EMBL" id="SON57200.1"/>
    </source>
</evidence>
<dbReference type="Proteomes" id="UP000223606">
    <property type="component" value="Chromosome 1"/>
</dbReference>
<dbReference type="AlphaFoldDB" id="A0A2C9DAL0"/>